<protein>
    <recommendedName>
        <fullName evidence="7">Group-specific protein</fullName>
    </recommendedName>
</protein>
<dbReference type="EMBL" id="JBBAXC010000003">
    <property type="protein sequence ID" value="MEI5906297.1"/>
    <property type="molecule type" value="Genomic_DNA"/>
</dbReference>
<reference evidence="5 6" key="1">
    <citation type="journal article" date="2018" name="J. Microbiol.">
        <title>Bacillus spongiae sp. nov., isolated from sponge of Jeju Island.</title>
        <authorList>
            <person name="Lee G.E."/>
            <person name="Im W.T."/>
            <person name="Park J.S."/>
        </authorList>
    </citation>
    <scope>NUCLEOTIDE SEQUENCE [LARGE SCALE GENOMIC DNA]</scope>
    <source>
        <strain evidence="5 6">135PIL107-10</strain>
    </source>
</reference>
<comment type="caution">
    <text evidence="5">The sequence shown here is derived from an EMBL/GenBank/DDBJ whole genome shotgun (WGS) entry which is preliminary data.</text>
</comment>
<dbReference type="InterPro" id="IPR009050">
    <property type="entry name" value="Globin-like_sf"/>
</dbReference>
<dbReference type="InterPro" id="IPR001486">
    <property type="entry name" value="Hemoglobin_trunc"/>
</dbReference>
<keyword evidence="4" id="KW-0408">Iron</keyword>
<accession>A0ABU8HAW7</accession>
<dbReference type="Pfam" id="PF01152">
    <property type="entry name" value="Bac_globin"/>
    <property type="match status" value="1"/>
</dbReference>
<evidence type="ECO:0000256" key="2">
    <source>
        <dbReference type="ARBA" id="ARBA00022617"/>
    </source>
</evidence>
<proteinExistence type="predicted"/>
<keyword evidence="3" id="KW-0479">Metal-binding</keyword>
<evidence type="ECO:0000313" key="5">
    <source>
        <dbReference type="EMBL" id="MEI5906297.1"/>
    </source>
</evidence>
<gene>
    <name evidence="5" type="ORF">WAK64_04425</name>
</gene>
<keyword evidence="2" id="KW-0349">Heme</keyword>
<keyword evidence="1" id="KW-0813">Transport</keyword>
<evidence type="ECO:0000256" key="3">
    <source>
        <dbReference type="ARBA" id="ARBA00022723"/>
    </source>
</evidence>
<dbReference type="InterPro" id="IPR012292">
    <property type="entry name" value="Globin/Proto"/>
</dbReference>
<evidence type="ECO:0000256" key="1">
    <source>
        <dbReference type="ARBA" id="ARBA00022448"/>
    </source>
</evidence>
<dbReference type="Gene3D" id="1.10.490.10">
    <property type="entry name" value="Globins"/>
    <property type="match status" value="1"/>
</dbReference>
<keyword evidence="6" id="KW-1185">Reference proteome</keyword>
<evidence type="ECO:0000313" key="6">
    <source>
        <dbReference type="Proteomes" id="UP001312865"/>
    </source>
</evidence>
<evidence type="ECO:0008006" key="7">
    <source>
        <dbReference type="Google" id="ProtNLM"/>
    </source>
</evidence>
<evidence type="ECO:0000256" key="4">
    <source>
        <dbReference type="ARBA" id="ARBA00023004"/>
    </source>
</evidence>
<dbReference type="Proteomes" id="UP001312865">
    <property type="component" value="Unassembled WGS sequence"/>
</dbReference>
<sequence>MHNNRHLELKEQFFQNIKKDPSLQEIFQNADEERYSHHPDTFYSHVFHNETYSSKNIERAHAHLDITDEHFEAMIEHFLNAMDSSEDREMARRSLGKLREHVIQKK</sequence>
<name>A0ABU8HAW7_9BACI</name>
<dbReference type="SUPFAM" id="SSF46458">
    <property type="entry name" value="Globin-like"/>
    <property type="match status" value="1"/>
</dbReference>
<dbReference type="RefSeq" id="WP_336585735.1">
    <property type="nucleotide sequence ID" value="NZ_JBBAXC010000003.1"/>
</dbReference>
<organism evidence="5 6">
    <name type="scientific">Bacillus spongiae</name>
    <dbReference type="NCBI Taxonomy" id="2683610"/>
    <lineage>
        <taxon>Bacteria</taxon>
        <taxon>Bacillati</taxon>
        <taxon>Bacillota</taxon>
        <taxon>Bacilli</taxon>
        <taxon>Bacillales</taxon>
        <taxon>Bacillaceae</taxon>
        <taxon>Bacillus</taxon>
    </lineage>
</organism>